<accession>A0A136PLZ3</accession>
<evidence type="ECO:0000313" key="10">
    <source>
        <dbReference type="Proteomes" id="UP000070620"/>
    </source>
</evidence>
<comment type="subcellular location">
    <subcellularLocation>
        <location evidence="1">Cell membrane</location>
        <topology evidence="1">Multi-pass membrane protein</topology>
    </subcellularLocation>
</comment>
<evidence type="ECO:0000256" key="6">
    <source>
        <dbReference type="ARBA" id="ARBA00023136"/>
    </source>
</evidence>
<feature type="transmembrane region" description="Helical" evidence="7">
    <location>
        <begin position="167"/>
        <end position="187"/>
    </location>
</feature>
<feature type="transmembrane region" description="Helical" evidence="7">
    <location>
        <begin position="342"/>
        <end position="362"/>
    </location>
</feature>
<dbReference type="InterPro" id="IPR011701">
    <property type="entry name" value="MFS"/>
</dbReference>
<feature type="transmembrane region" description="Helical" evidence="7">
    <location>
        <begin position="276"/>
        <end position="296"/>
    </location>
</feature>
<evidence type="ECO:0000256" key="2">
    <source>
        <dbReference type="ARBA" id="ARBA00022448"/>
    </source>
</evidence>
<dbReference type="GO" id="GO:0022857">
    <property type="term" value="F:transmembrane transporter activity"/>
    <property type="evidence" value="ECO:0007669"/>
    <property type="project" value="InterPro"/>
</dbReference>
<feature type="transmembrane region" description="Helical" evidence="7">
    <location>
        <begin position="308"/>
        <end position="330"/>
    </location>
</feature>
<proteinExistence type="predicted"/>
<dbReference type="InterPro" id="IPR050171">
    <property type="entry name" value="MFS_Transporters"/>
</dbReference>
<sequence length="422" mass="42852">MTATWRTLRGFSPAIQLLVVNQFGVNVGFYLLLPFLAGYLADDVGLSAALIGLILGVRNLSQQGLFLLGGTAADRLGSRGVIIAGCALRTVGFGLFAVGVSLPVLLAASVLSGLAGALFNPAVRTYLAQAAPERRAEAFALFNVFASAGSLVGPLLGGALLLVDFRAAALGAAGIFALLTVAQVLVLPAQPRVASGQSVLGDWRECATDRRFLAFTLALSALYAAQNQLYLVLPVHAERAAGHPAAVAALFVVSTVATLAWQVPVTAWLQRRTARGPAIALGLAVLGAGFLLPLVTLPGPAPLRLLPVLGAALLLAVGVLVAQPFVLELIPAFARDGLTGTYFGLFYLVSGVVAAAGTAAVGRAMDGGDEAVPPVAWLLCAGLGLASAGAVALLHRAGWLDPRPAPAVPATAATAVAGEGRS</sequence>
<organism evidence="9 10">
    <name type="scientific">Micromonospora rosaria</name>
    <dbReference type="NCBI Taxonomy" id="47874"/>
    <lineage>
        <taxon>Bacteria</taxon>
        <taxon>Bacillati</taxon>
        <taxon>Actinomycetota</taxon>
        <taxon>Actinomycetes</taxon>
        <taxon>Micromonosporales</taxon>
        <taxon>Micromonosporaceae</taxon>
        <taxon>Micromonospora</taxon>
    </lineage>
</organism>
<name>A0A136PLZ3_9ACTN</name>
<evidence type="ECO:0000256" key="7">
    <source>
        <dbReference type="SAM" id="Phobius"/>
    </source>
</evidence>
<dbReference type="Pfam" id="PF07690">
    <property type="entry name" value="MFS_1"/>
    <property type="match status" value="1"/>
</dbReference>
<dbReference type="InterPro" id="IPR036259">
    <property type="entry name" value="MFS_trans_sf"/>
</dbReference>
<keyword evidence="2" id="KW-0813">Transport</keyword>
<reference evidence="9 10" key="1">
    <citation type="submission" date="2016-01" db="EMBL/GenBank/DDBJ databases">
        <title>Whole genome sequence and analysis of Micromonospora rosaria DSM 803, which can produce antibacterial substance rosamicin.</title>
        <authorList>
            <person name="Yang H."/>
            <person name="He X."/>
            <person name="Zhu D."/>
        </authorList>
    </citation>
    <scope>NUCLEOTIDE SEQUENCE [LARGE SCALE GENOMIC DNA]</scope>
    <source>
        <strain evidence="9 10">DSM 803</strain>
    </source>
</reference>
<evidence type="ECO:0000256" key="5">
    <source>
        <dbReference type="ARBA" id="ARBA00022989"/>
    </source>
</evidence>
<evidence type="ECO:0000256" key="4">
    <source>
        <dbReference type="ARBA" id="ARBA00022692"/>
    </source>
</evidence>
<evidence type="ECO:0000256" key="1">
    <source>
        <dbReference type="ARBA" id="ARBA00004651"/>
    </source>
</evidence>
<feature type="domain" description="Major facilitator superfamily (MFS) profile" evidence="8">
    <location>
        <begin position="14"/>
        <end position="399"/>
    </location>
</feature>
<keyword evidence="3" id="KW-1003">Cell membrane</keyword>
<feature type="transmembrane region" description="Helical" evidence="7">
    <location>
        <begin position="139"/>
        <end position="161"/>
    </location>
</feature>
<dbReference type="AlphaFoldDB" id="A0A136PLZ3"/>
<dbReference type="EMBL" id="LRQV01000116">
    <property type="protein sequence ID" value="KXK59392.1"/>
    <property type="molecule type" value="Genomic_DNA"/>
</dbReference>
<keyword evidence="5 7" id="KW-1133">Transmembrane helix</keyword>
<feature type="transmembrane region" description="Helical" evidence="7">
    <location>
        <begin position="212"/>
        <end position="233"/>
    </location>
</feature>
<dbReference type="GO" id="GO:0005886">
    <property type="term" value="C:plasma membrane"/>
    <property type="evidence" value="ECO:0007669"/>
    <property type="project" value="UniProtKB-SubCell"/>
</dbReference>
<dbReference type="PANTHER" id="PTHR23517">
    <property type="entry name" value="RESISTANCE PROTEIN MDTM, PUTATIVE-RELATED-RELATED"/>
    <property type="match status" value="1"/>
</dbReference>
<feature type="transmembrane region" description="Helical" evidence="7">
    <location>
        <begin position="374"/>
        <end position="394"/>
    </location>
</feature>
<dbReference type="PANTHER" id="PTHR23517:SF2">
    <property type="entry name" value="MULTIDRUG RESISTANCE PROTEIN MDTH"/>
    <property type="match status" value="1"/>
</dbReference>
<dbReference type="Gene3D" id="1.20.1250.20">
    <property type="entry name" value="MFS general substrate transporter like domains"/>
    <property type="match status" value="1"/>
</dbReference>
<dbReference type="RefSeq" id="WP_067370947.1">
    <property type="nucleotide sequence ID" value="NZ_JBIUBN010000003.1"/>
</dbReference>
<keyword evidence="10" id="KW-1185">Reference proteome</keyword>
<dbReference type="InterPro" id="IPR020846">
    <property type="entry name" value="MFS_dom"/>
</dbReference>
<protein>
    <submittedName>
        <fullName evidence="9">Transporter</fullName>
    </submittedName>
</protein>
<evidence type="ECO:0000259" key="8">
    <source>
        <dbReference type="PROSITE" id="PS50850"/>
    </source>
</evidence>
<gene>
    <name evidence="9" type="ORF">AWW66_24550</name>
</gene>
<evidence type="ECO:0000313" key="9">
    <source>
        <dbReference type="EMBL" id="KXK59392.1"/>
    </source>
</evidence>
<feature type="transmembrane region" description="Helical" evidence="7">
    <location>
        <begin position="245"/>
        <end position="269"/>
    </location>
</feature>
<evidence type="ECO:0000256" key="3">
    <source>
        <dbReference type="ARBA" id="ARBA00022475"/>
    </source>
</evidence>
<keyword evidence="4 7" id="KW-0812">Transmembrane</keyword>
<feature type="transmembrane region" description="Helical" evidence="7">
    <location>
        <begin position="104"/>
        <end position="127"/>
    </location>
</feature>
<dbReference type="PROSITE" id="PS50850">
    <property type="entry name" value="MFS"/>
    <property type="match status" value="1"/>
</dbReference>
<keyword evidence="6 7" id="KW-0472">Membrane</keyword>
<comment type="caution">
    <text evidence="9">The sequence shown here is derived from an EMBL/GenBank/DDBJ whole genome shotgun (WGS) entry which is preliminary data.</text>
</comment>
<dbReference type="Proteomes" id="UP000070620">
    <property type="component" value="Unassembled WGS sequence"/>
</dbReference>
<dbReference type="SUPFAM" id="SSF103473">
    <property type="entry name" value="MFS general substrate transporter"/>
    <property type="match status" value="1"/>
</dbReference>
<feature type="transmembrane region" description="Helical" evidence="7">
    <location>
        <begin position="27"/>
        <end position="55"/>
    </location>
</feature>